<evidence type="ECO:0000313" key="3">
    <source>
        <dbReference type="EMBL" id="SJM46802.1"/>
    </source>
</evidence>
<feature type="region of interest" description="Disordered" evidence="1">
    <location>
        <begin position="143"/>
        <end position="167"/>
    </location>
</feature>
<feature type="transmembrane region" description="Helical" evidence="2">
    <location>
        <begin position="38"/>
        <end position="60"/>
    </location>
</feature>
<accession>A0A1R4ET55</accession>
<dbReference type="AlphaFoldDB" id="A0A1R4ET55"/>
<evidence type="ECO:0000313" key="4">
    <source>
        <dbReference type="Proteomes" id="UP000195913"/>
    </source>
</evidence>
<feature type="transmembrane region" description="Helical" evidence="2">
    <location>
        <begin position="115"/>
        <end position="135"/>
    </location>
</feature>
<organism evidence="3 4">
    <name type="scientific">Arthrobacter rhombi</name>
    <dbReference type="NCBI Taxonomy" id="71253"/>
    <lineage>
        <taxon>Bacteria</taxon>
        <taxon>Bacillati</taxon>
        <taxon>Actinomycetota</taxon>
        <taxon>Actinomycetes</taxon>
        <taxon>Micrococcales</taxon>
        <taxon>Micrococcaceae</taxon>
        <taxon>Arthrobacter</taxon>
    </lineage>
</organism>
<proteinExistence type="predicted"/>
<dbReference type="Pfam" id="PF11377">
    <property type="entry name" value="DUF3180"/>
    <property type="match status" value="1"/>
</dbReference>
<keyword evidence="2" id="KW-0472">Membrane</keyword>
<protein>
    <submittedName>
        <fullName evidence="3">Secreted protein</fullName>
    </submittedName>
</protein>
<keyword evidence="2" id="KW-0812">Transmembrane</keyword>
<gene>
    <name evidence="3" type="ORF">FM101_00615</name>
</gene>
<sequence length="167" mass="17894">MMNAIRPMWLLLICLGSALVGWVAQVLLTTNGFTSPVLQWPSLVTMVAGMAITFGFGLRVRRYTQGKLKRRLDPLQAARTLVLAQATAYAGSLIGGWHIGLLLDVLGAGWGNQVVISSLVMIVGALVMVIVGWVVEQFCKLPPEDPSAPGSGSRKREEDEGYAAGTN</sequence>
<evidence type="ECO:0000256" key="2">
    <source>
        <dbReference type="SAM" id="Phobius"/>
    </source>
</evidence>
<dbReference type="EMBL" id="FUHW01000004">
    <property type="protein sequence ID" value="SJM46802.1"/>
    <property type="molecule type" value="Genomic_DNA"/>
</dbReference>
<dbReference type="Proteomes" id="UP000195913">
    <property type="component" value="Unassembled WGS sequence"/>
</dbReference>
<keyword evidence="2" id="KW-1133">Transmembrane helix</keyword>
<feature type="transmembrane region" description="Helical" evidence="2">
    <location>
        <begin position="81"/>
        <end position="103"/>
    </location>
</feature>
<reference evidence="3 4" key="1">
    <citation type="submission" date="2017-02" db="EMBL/GenBank/DDBJ databases">
        <authorList>
            <person name="Peterson S.W."/>
        </authorList>
    </citation>
    <scope>NUCLEOTIDE SEQUENCE [LARGE SCALE GENOMIC DNA]</scope>
    <source>
        <strain evidence="3 4">B Ar 00.02</strain>
    </source>
</reference>
<evidence type="ECO:0000256" key="1">
    <source>
        <dbReference type="SAM" id="MobiDB-lite"/>
    </source>
</evidence>
<name>A0A1R4ET55_9MICC</name>
<keyword evidence="4" id="KW-1185">Reference proteome</keyword>
<dbReference type="InterPro" id="IPR021517">
    <property type="entry name" value="DUF3180"/>
</dbReference>